<dbReference type="GeneID" id="19461800"/>
<organism evidence="1 2">
    <name type="scientific">Glarea lozoyensis (strain ATCC 20868 / MF5171)</name>
    <dbReference type="NCBI Taxonomy" id="1116229"/>
    <lineage>
        <taxon>Eukaryota</taxon>
        <taxon>Fungi</taxon>
        <taxon>Dikarya</taxon>
        <taxon>Ascomycota</taxon>
        <taxon>Pezizomycotina</taxon>
        <taxon>Leotiomycetes</taxon>
        <taxon>Helotiales</taxon>
        <taxon>Helotiaceae</taxon>
        <taxon>Glarea</taxon>
    </lineage>
</organism>
<dbReference type="RefSeq" id="XP_008086020.1">
    <property type="nucleotide sequence ID" value="XM_008087829.1"/>
</dbReference>
<accession>S3CMA9</accession>
<gene>
    <name evidence="1" type="ORF">GLAREA_02744</name>
</gene>
<dbReference type="Proteomes" id="UP000016922">
    <property type="component" value="Unassembled WGS sequence"/>
</dbReference>
<sequence>MKHLFTIHKPTGATATKTRHVLTSIRKRTVGKFRGSHINRKPPSDIVDNSSCTLLQLPEELQVEIFSYACTSEENIKPWSELSEQGFWFLQANANLRTLTLELRNPVIALYQTHNPPPPNDHFVGCVPGYWLIIELRNLENLTIDRGESSVWQLERVEFGERQFIQYPSPESMVEGEQVLTDLEREMYEKVTLTDRPTGVPFWCNKDEEVPEEQKFAPKFNITTRSKRLPGGSFIE</sequence>
<reference evidence="1 2" key="1">
    <citation type="journal article" date="2013" name="BMC Genomics">
        <title>Genomics-driven discovery of the pneumocandin biosynthetic gene cluster in the fungus Glarea lozoyensis.</title>
        <authorList>
            <person name="Chen L."/>
            <person name="Yue Q."/>
            <person name="Zhang X."/>
            <person name="Xiang M."/>
            <person name="Wang C."/>
            <person name="Li S."/>
            <person name="Che Y."/>
            <person name="Ortiz-Lopez F.J."/>
            <person name="Bills G.F."/>
            <person name="Liu X."/>
            <person name="An Z."/>
        </authorList>
    </citation>
    <scope>NUCLEOTIDE SEQUENCE [LARGE SCALE GENOMIC DNA]</scope>
    <source>
        <strain evidence="2">ATCC 20868 / MF5171</strain>
    </source>
</reference>
<dbReference type="HOGENOM" id="CLU_1175530_0_0_1"/>
<dbReference type="AlphaFoldDB" id="S3CMA9"/>
<proteinExistence type="predicted"/>
<name>S3CMA9_GLAL2</name>
<dbReference type="EMBL" id="KE145370">
    <property type="protein sequence ID" value="EPE26830.1"/>
    <property type="molecule type" value="Genomic_DNA"/>
</dbReference>
<evidence type="ECO:0000313" key="2">
    <source>
        <dbReference type="Proteomes" id="UP000016922"/>
    </source>
</evidence>
<dbReference type="KEGG" id="glz:GLAREA_02744"/>
<evidence type="ECO:0000313" key="1">
    <source>
        <dbReference type="EMBL" id="EPE26830.1"/>
    </source>
</evidence>
<protein>
    <submittedName>
        <fullName evidence="1">Uncharacterized protein</fullName>
    </submittedName>
</protein>
<keyword evidence="2" id="KW-1185">Reference proteome</keyword>